<dbReference type="AlphaFoldDB" id="A0AAV5MIX8"/>
<comment type="caution">
    <text evidence="1">The sequence shown here is derived from an EMBL/GenBank/DDBJ whole genome shotgun (WGS) entry which is preliminary data.</text>
</comment>
<gene>
    <name evidence="1" type="ORF">SLEP1_g56582</name>
</gene>
<reference evidence="1 2" key="1">
    <citation type="journal article" date="2021" name="Commun. Biol.">
        <title>The genome of Shorea leprosula (Dipterocarpaceae) highlights the ecological relevance of drought in aseasonal tropical rainforests.</title>
        <authorList>
            <person name="Ng K.K.S."/>
            <person name="Kobayashi M.J."/>
            <person name="Fawcett J.A."/>
            <person name="Hatakeyama M."/>
            <person name="Paape T."/>
            <person name="Ng C.H."/>
            <person name="Ang C.C."/>
            <person name="Tnah L.H."/>
            <person name="Lee C.T."/>
            <person name="Nishiyama T."/>
            <person name="Sese J."/>
            <person name="O'Brien M.J."/>
            <person name="Copetti D."/>
            <person name="Mohd Noor M.I."/>
            <person name="Ong R.C."/>
            <person name="Putra M."/>
            <person name="Sireger I.Z."/>
            <person name="Indrioko S."/>
            <person name="Kosugi Y."/>
            <person name="Izuno A."/>
            <person name="Isagi Y."/>
            <person name="Lee S.L."/>
            <person name="Shimizu K.K."/>
        </authorList>
    </citation>
    <scope>NUCLEOTIDE SEQUENCE [LARGE SCALE GENOMIC DNA]</scope>
    <source>
        <strain evidence="1">214</strain>
    </source>
</reference>
<organism evidence="1 2">
    <name type="scientific">Rubroshorea leprosula</name>
    <dbReference type="NCBI Taxonomy" id="152421"/>
    <lineage>
        <taxon>Eukaryota</taxon>
        <taxon>Viridiplantae</taxon>
        <taxon>Streptophyta</taxon>
        <taxon>Embryophyta</taxon>
        <taxon>Tracheophyta</taxon>
        <taxon>Spermatophyta</taxon>
        <taxon>Magnoliopsida</taxon>
        <taxon>eudicotyledons</taxon>
        <taxon>Gunneridae</taxon>
        <taxon>Pentapetalae</taxon>
        <taxon>rosids</taxon>
        <taxon>malvids</taxon>
        <taxon>Malvales</taxon>
        <taxon>Dipterocarpaceae</taxon>
        <taxon>Rubroshorea</taxon>
    </lineage>
</organism>
<name>A0AAV5MIX8_9ROSI</name>
<evidence type="ECO:0000313" key="1">
    <source>
        <dbReference type="EMBL" id="GKV49855.1"/>
    </source>
</evidence>
<dbReference type="Proteomes" id="UP001054252">
    <property type="component" value="Unassembled WGS sequence"/>
</dbReference>
<dbReference type="EMBL" id="BPVZ01000323">
    <property type="protein sequence ID" value="GKV49855.1"/>
    <property type="molecule type" value="Genomic_DNA"/>
</dbReference>
<proteinExistence type="predicted"/>
<accession>A0AAV5MIX8</accession>
<sequence>MGKGDNFEHVPVVAAIGDVIKQDVTERRDKRTSVFAAACLLACQLK</sequence>
<evidence type="ECO:0000313" key="2">
    <source>
        <dbReference type="Proteomes" id="UP001054252"/>
    </source>
</evidence>
<protein>
    <submittedName>
        <fullName evidence="1">Uncharacterized protein</fullName>
    </submittedName>
</protein>
<keyword evidence="2" id="KW-1185">Reference proteome</keyword>